<dbReference type="AlphaFoldDB" id="A0A6N9Q9B9"/>
<dbReference type="RefSeq" id="WP_160648045.1">
    <property type="nucleotide sequence ID" value="NZ_SIJB01000067.1"/>
</dbReference>
<comment type="caution">
    <text evidence="1">The sequence shown here is derived from an EMBL/GenBank/DDBJ whole genome shotgun (WGS) entry which is preliminary data.</text>
</comment>
<evidence type="ECO:0000313" key="2">
    <source>
        <dbReference type="Proteomes" id="UP000448943"/>
    </source>
</evidence>
<proteinExistence type="predicted"/>
<reference evidence="1 2" key="1">
    <citation type="submission" date="2019-01" db="EMBL/GenBank/DDBJ databases">
        <title>Chengkuizengella sp. nov., isolated from deep-sea sediment of East Pacific Ocean.</title>
        <authorList>
            <person name="Yang J."/>
            <person name="Lai Q."/>
            <person name="Shao Z."/>
        </authorList>
    </citation>
    <scope>NUCLEOTIDE SEQUENCE [LARGE SCALE GENOMIC DNA]</scope>
    <source>
        <strain evidence="1 2">YPA3-1-1</strain>
    </source>
</reference>
<dbReference type="EMBL" id="SIJB01000067">
    <property type="protein sequence ID" value="NBI31223.1"/>
    <property type="molecule type" value="Genomic_DNA"/>
</dbReference>
<gene>
    <name evidence="1" type="primary">cmpA</name>
    <name evidence="1" type="ORF">ERL59_20040</name>
</gene>
<sequence>MPNWIYNQLINAYRNKDKRKIQLLNECWFFYNKMEKKID</sequence>
<dbReference type="OrthoDB" id="2691694at2"/>
<dbReference type="NCBIfam" id="NF033225">
    <property type="entry name" value="spore_CmpA"/>
    <property type="match status" value="1"/>
</dbReference>
<protein>
    <submittedName>
        <fullName evidence="1">Cortex morphogenetic protein CmpA</fullName>
    </submittedName>
</protein>
<accession>A0A6N9Q9B9</accession>
<name>A0A6N9Q9B9_9BACL</name>
<dbReference type="InterPro" id="IPR047764">
    <property type="entry name" value="CmpA"/>
</dbReference>
<dbReference type="Pfam" id="PF26301">
    <property type="entry name" value="spore_CmpA"/>
    <property type="match status" value="1"/>
</dbReference>
<dbReference type="Proteomes" id="UP000448943">
    <property type="component" value="Unassembled WGS sequence"/>
</dbReference>
<keyword evidence="2" id="KW-1185">Reference proteome</keyword>
<organism evidence="1 2">
    <name type="scientific">Chengkuizengella marina</name>
    <dbReference type="NCBI Taxonomy" id="2507566"/>
    <lineage>
        <taxon>Bacteria</taxon>
        <taxon>Bacillati</taxon>
        <taxon>Bacillota</taxon>
        <taxon>Bacilli</taxon>
        <taxon>Bacillales</taxon>
        <taxon>Paenibacillaceae</taxon>
        <taxon>Chengkuizengella</taxon>
    </lineage>
</organism>
<evidence type="ECO:0000313" key="1">
    <source>
        <dbReference type="EMBL" id="NBI31223.1"/>
    </source>
</evidence>